<evidence type="ECO:0000313" key="2">
    <source>
        <dbReference type="Proteomes" id="UP001497482"/>
    </source>
</evidence>
<dbReference type="Proteomes" id="UP001497482">
    <property type="component" value="Chromosome 15"/>
</dbReference>
<proteinExistence type="predicted"/>
<dbReference type="AlphaFoldDB" id="A0AAV2K142"/>
<protein>
    <recommendedName>
        <fullName evidence="3">LAGLIDADG homing endonuclease</fullName>
    </recommendedName>
</protein>
<keyword evidence="2" id="KW-1185">Reference proteome</keyword>
<reference evidence="1 2" key="1">
    <citation type="submission" date="2024-04" db="EMBL/GenBank/DDBJ databases">
        <authorList>
            <person name="Waldvogel A.-M."/>
            <person name="Schoenle A."/>
        </authorList>
    </citation>
    <scope>NUCLEOTIDE SEQUENCE [LARGE SCALE GENOMIC DNA]</scope>
</reference>
<evidence type="ECO:0000313" key="1">
    <source>
        <dbReference type="EMBL" id="CAL1582161.1"/>
    </source>
</evidence>
<dbReference type="EMBL" id="OZ035837">
    <property type="protein sequence ID" value="CAL1582161.1"/>
    <property type="molecule type" value="Genomic_DNA"/>
</dbReference>
<accession>A0AAV2K142</accession>
<organism evidence="1 2">
    <name type="scientific">Knipowitschia caucasica</name>
    <name type="common">Caucasian dwarf goby</name>
    <name type="synonym">Pomatoschistus caucasicus</name>
    <dbReference type="NCBI Taxonomy" id="637954"/>
    <lineage>
        <taxon>Eukaryota</taxon>
        <taxon>Metazoa</taxon>
        <taxon>Chordata</taxon>
        <taxon>Craniata</taxon>
        <taxon>Vertebrata</taxon>
        <taxon>Euteleostomi</taxon>
        <taxon>Actinopterygii</taxon>
        <taxon>Neopterygii</taxon>
        <taxon>Teleostei</taxon>
        <taxon>Neoteleostei</taxon>
        <taxon>Acanthomorphata</taxon>
        <taxon>Gobiaria</taxon>
        <taxon>Gobiiformes</taxon>
        <taxon>Gobioidei</taxon>
        <taxon>Gobiidae</taxon>
        <taxon>Gobiinae</taxon>
        <taxon>Knipowitschia</taxon>
    </lineage>
</organism>
<evidence type="ECO:0008006" key="3">
    <source>
        <dbReference type="Google" id="ProtNLM"/>
    </source>
</evidence>
<name>A0AAV2K142_KNICA</name>
<sequence>MGTAAITWGRHNKKDGTFHFPVTMTSEEALDTTLDECIAGVVETTGGEIALQTKETSQSFLAYLFTVEMNNCRLQVKHEKPLLHIHIRIRSSSGVISGHFQILTPQWYPICNLAAKR</sequence>
<gene>
    <name evidence="1" type="ORF">KC01_LOCUS12825</name>
</gene>